<evidence type="ECO:0000256" key="7">
    <source>
        <dbReference type="ARBA" id="ARBA00023229"/>
    </source>
</evidence>
<proteinExistence type="inferred from homology"/>
<dbReference type="NCBIfam" id="TIGR00243">
    <property type="entry name" value="Dxr"/>
    <property type="match status" value="1"/>
</dbReference>
<comment type="function">
    <text evidence="9">Catalyzes the NADPH-dependent rearrangement and reduction of 1-deoxy-D-xylulose-5-phosphate (DXP) to 2-C-methyl-D-erythritol 4-phosphate (MEP).</text>
</comment>
<reference evidence="13 14" key="1">
    <citation type="submission" date="2020-05" db="EMBL/GenBank/DDBJ databases">
        <title>Compete genome of Limnobacter sp. SAORIC-580.</title>
        <authorList>
            <person name="Song J."/>
            <person name="Cho J.-C."/>
        </authorList>
    </citation>
    <scope>NUCLEOTIDE SEQUENCE [LARGE SCALE GENOMIC DNA]</scope>
    <source>
        <strain evidence="13 14">SAORIC-580</strain>
    </source>
</reference>
<dbReference type="GO" id="GO:0030604">
    <property type="term" value="F:1-deoxy-D-xylulose-5-phosphate reductoisomerase activity"/>
    <property type="evidence" value="ECO:0007669"/>
    <property type="project" value="UniProtKB-EC"/>
</dbReference>
<dbReference type="Gene3D" id="3.40.50.720">
    <property type="entry name" value="NAD(P)-binding Rossmann-like Domain"/>
    <property type="match status" value="1"/>
</dbReference>
<feature type="domain" description="1-deoxy-D-xylulose 5-phosphate reductoisomerase C-terminal" evidence="11">
    <location>
        <begin position="153"/>
        <end position="242"/>
    </location>
</feature>
<dbReference type="InterPro" id="IPR026877">
    <property type="entry name" value="DXPR_C"/>
</dbReference>
<dbReference type="InterPro" id="IPR036291">
    <property type="entry name" value="NAD(P)-bd_dom_sf"/>
</dbReference>
<feature type="domain" description="1-deoxy-D-xylulose 5-phosphate reductoisomerase N-terminal" evidence="10">
    <location>
        <begin position="6"/>
        <end position="139"/>
    </location>
</feature>
<dbReference type="Pfam" id="PF13288">
    <property type="entry name" value="DXPR_C"/>
    <property type="match status" value="1"/>
</dbReference>
<dbReference type="InterPro" id="IPR003821">
    <property type="entry name" value="DXP_reductoisomerase"/>
</dbReference>
<dbReference type="InterPro" id="IPR013512">
    <property type="entry name" value="DXP_reductoisomerase_N"/>
</dbReference>
<evidence type="ECO:0000256" key="9">
    <source>
        <dbReference type="HAMAP-Rule" id="MF_00183"/>
    </source>
</evidence>
<organism evidence="13 14">
    <name type="scientific">Limnobacter profundi</name>
    <dbReference type="NCBI Taxonomy" id="2732163"/>
    <lineage>
        <taxon>Bacteria</taxon>
        <taxon>Pseudomonadati</taxon>
        <taxon>Pseudomonadota</taxon>
        <taxon>Betaproteobacteria</taxon>
        <taxon>Burkholderiales</taxon>
        <taxon>Burkholderiaceae</taxon>
        <taxon>Limnobacter</taxon>
    </lineage>
</organism>
<evidence type="ECO:0000256" key="2">
    <source>
        <dbReference type="ARBA" id="ARBA00006825"/>
    </source>
</evidence>
<evidence type="ECO:0000256" key="5">
    <source>
        <dbReference type="ARBA" id="ARBA00023002"/>
    </source>
</evidence>
<feature type="binding site" evidence="9">
    <location>
        <position position="189"/>
    </location>
    <ligand>
        <name>1-deoxy-D-xylulose 5-phosphate</name>
        <dbReference type="ChEBI" id="CHEBI:57792"/>
    </ligand>
</feature>
<keyword evidence="14" id="KW-1185">Reference proteome</keyword>
<evidence type="ECO:0000313" key="14">
    <source>
        <dbReference type="Proteomes" id="UP000501130"/>
    </source>
</evidence>
<keyword evidence="6 9" id="KW-0464">Manganese</keyword>
<keyword evidence="3 9" id="KW-0479">Metal-binding</keyword>
<dbReference type="InterPro" id="IPR013644">
    <property type="entry name" value="DXP_reductoisomerase_C"/>
</dbReference>
<feature type="binding site" evidence="9">
    <location>
        <position position="159"/>
    </location>
    <ligand>
        <name>Mn(2+)</name>
        <dbReference type="ChEBI" id="CHEBI:29035"/>
    </ligand>
</feature>
<keyword evidence="4 9" id="KW-0521">NADP</keyword>
<dbReference type="Pfam" id="PF02670">
    <property type="entry name" value="DXP_reductoisom"/>
    <property type="match status" value="1"/>
</dbReference>
<dbReference type="EMBL" id="CP053084">
    <property type="protein sequence ID" value="QJR29627.1"/>
    <property type="molecule type" value="Genomic_DNA"/>
</dbReference>
<evidence type="ECO:0000256" key="8">
    <source>
        <dbReference type="ARBA" id="ARBA00048543"/>
    </source>
</evidence>
<dbReference type="PANTHER" id="PTHR30525:SF0">
    <property type="entry name" value="1-DEOXY-D-XYLULOSE 5-PHOSPHATE REDUCTOISOMERASE, CHLOROPLASTIC"/>
    <property type="match status" value="1"/>
</dbReference>
<feature type="binding site" evidence="9">
    <location>
        <position position="230"/>
    </location>
    <ligand>
        <name>1-deoxy-D-xylulose 5-phosphate</name>
        <dbReference type="ChEBI" id="CHEBI:57792"/>
    </ligand>
</feature>
<evidence type="ECO:0000256" key="3">
    <source>
        <dbReference type="ARBA" id="ARBA00022723"/>
    </source>
</evidence>
<keyword evidence="5 9" id="KW-0560">Oxidoreductase</keyword>
<feature type="binding site" evidence="9">
    <location>
        <position position="158"/>
    </location>
    <ligand>
        <name>1-deoxy-D-xylulose 5-phosphate</name>
        <dbReference type="ChEBI" id="CHEBI:57792"/>
    </ligand>
</feature>
<feature type="binding site" evidence="9">
    <location>
        <position position="131"/>
    </location>
    <ligand>
        <name>NADPH</name>
        <dbReference type="ChEBI" id="CHEBI:57783"/>
    </ligand>
</feature>
<feature type="binding site" evidence="9">
    <location>
        <position position="231"/>
    </location>
    <ligand>
        <name>1-deoxy-D-xylulose 5-phosphate</name>
        <dbReference type="ChEBI" id="CHEBI:57792"/>
    </ligand>
</feature>
<dbReference type="SUPFAM" id="SSF69055">
    <property type="entry name" value="1-deoxy-D-xylulose-5-phosphate reductoisomerase, C-terminal domain"/>
    <property type="match status" value="1"/>
</dbReference>
<comment type="cofactor">
    <cofactor evidence="9">
        <name>Mg(2+)</name>
        <dbReference type="ChEBI" id="CHEBI:18420"/>
    </cofactor>
    <cofactor evidence="9">
        <name>Mn(2+)</name>
        <dbReference type="ChEBI" id="CHEBI:29035"/>
    </cofactor>
</comment>
<evidence type="ECO:0000256" key="6">
    <source>
        <dbReference type="ARBA" id="ARBA00023211"/>
    </source>
</evidence>
<dbReference type="Gene3D" id="1.10.1740.10">
    <property type="match status" value="1"/>
</dbReference>
<evidence type="ECO:0000259" key="11">
    <source>
        <dbReference type="Pfam" id="PF08436"/>
    </source>
</evidence>
<keyword evidence="9" id="KW-0460">Magnesium</keyword>
<feature type="binding site" evidence="9">
    <location>
        <position position="13"/>
    </location>
    <ligand>
        <name>NADPH</name>
        <dbReference type="ChEBI" id="CHEBI:57783"/>
    </ligand>
</feature>
<feature type="binding site" evidence="9">
    <location>
        <position position="132"/>
    </location>
    <ligand>
        <name>1-deoxy-D-xylulose 5-phosphate</name>
        <dbReference type="ChEBI" id="CHEBI:57792"/>
    </ligand>
</feature>
<comment type="caution">
    <text evidence="9">Lacks conserved residue(s) required for the propagation of feature annotation.</text>
</comment>
<feature type="binding site" evidence="9">
    <location>
        <position position="12"/>
    </location>
    <ligand>
        <name>NADPH</name>
        <dbReference type="ChEBI" id="CHEBI:57783"/>
    </ligand>
</feature>
<evidence type="ECO:0000259" key="12">
    <source>
        <dbReference type="Pfam" id="PF13288"/>
    </source>
</evidence>
<dbReference type="PIRSF" id="PIRSF006205">
    <property type="entry name" value="Dxp_reductismrs"/>
    <property type="match status" value="1"/>
</dbReference>
<accession>A0ABX6N7R1</accession>
<dbReference type="Proteomes" id="UP000501130">
    <property type="component" value="Chromosome"/>
</dbReference>
<feature type="binding site" evidence="9">
    <location>
        <position position="234"/>
    </location>
    <ligand>
        <name>Mn(2+)</name>
        <dbReference type="ChEBI" id="CHEBI:29035"/>
    </ligand>
</feature>
<sequence length="399" mass="43141">MDLQKLLILGATGTIGVNTLDVVARHPDRFQVHGLAAGKNIELLYAQACAHRPKALIICDADALSQWHTLGFSEKLREQLGYIPDIGGQGDLESLCQSEQVDIVVAAIVGSAGLKPTLSALQAGKRVLLANKESLVLAGQFMIQACLRSGATILPVDSEHNAIYQCLPANYDLCRADEFGVERLVLTASGGPFRNKSLAELSQVSPAQAIAHPNWVMGRKISVDSATMANKGLELIEALWLFGLPARQLSVLVHPQSIVHSLVEYKDGSMLAQLGCPDMRTPIAHVLGLPDRIESGSPRLNLAALGKLDFEEPDLSRFPMLKLAFEVLEKPDTLAPVFNAANEMAVDLFLNEKIAYMDIVKLTQLCMSRFASTSIANLDDAFALDVEVRAFATECAGKF</sequence>
<evidence type="ECO:0000313" key="13">
    <source>
        <dbReference type="EMBL" id="QJR29627.1"/>
    </source>
</evidence>
<dbReference type="SUPFAM" id="SSF51735">
    <property type="entry name" value="NAD(P)-binding Rossmann-fold domains"/>
    <property type="match status" value="1"/>
</dbReference>
<gene>
    <name evidence="9" type="primary">dxr</name>
    <name evidence="13" type="ORF">HKT17_07825</name>
</gene>
<dbReference type="PANTHER" id="PTHR30525">
    <property type="entry name" value="1-DEOXY-D-XYLULOSE 5-PHOSPHATE REDUCTOISOMERASE"/>
    <property type="match status" value="1"/>
</dbReference>
<dbReference type="InterPro" id="IPR036169">
    <property type="entry name" value="DXPR_C_sf"/>
</dbReference>
<feature type="binding site" evidence="9">
    <location>
        <position position="39"/>
    </location>
    <ligand>
        <name>NADPH</name>
        <dbReference type="ChEBI" id="CHEBI:57783"/>
    </ligand>
</feature>
<evidence type="ECO:0000259" key="10">
    <source>
        <dbReference type="Pfam" id="PF02670"/>
    </source>
</evidence>
<comment type="pathway">
    <text evidence="1 9">Isoprenoid biosynthesis; isopentenyl diphosphate biosynthesis via DXP pathway; isopentenyl diphosphate from 1-deoxy-D-xylulose 5-phosphate: step 1/6.</text>
</comment>
<comment type="similarity">
    <text evidence="2 9">Belongs to the DXR family.</text>
</comment>
<evidence type="ECO:0000256" key="4">
    <source>
        <dbReference type="ARBA" id="ARBA00022857"/>
    </source>
</evidence>
<feature type="binding site" evidence="9">
    <location>
        <position position="225"/>
    </location>
    <ligand>
        <name>1-deoxy-D-xylulose 5-phosphate</name>
        <dbReference type="ChEBI" id="CHEBI:57792"/>
    </ligand>
</feature>
<dbReference type="RefSeq" id="WP_171099103.1">
    <property type="nucleotide sequence ID" value="NZ_CP053084.1"/>
</dbReference>
<feature type="binding site" evidence="9">
    <location>
        <position position="218"/>
    </location>
    <ligand>
        <name>NADPH</name>
        <dbReference type="ChEBI" id="CHEBI:57783"/>
    </ligand>
</feature>
<evidence type="ECO:0000256" key="1">
    <source>
        <dbReference type="ARBA" id="ARBA00005094"/>
    </source>
</evidence>
<feature type="binding site" evidence="9">
    <location>
        <position position="40"/>
    </location>
    <ligand>
        <name>NADPH</name>
        <dbReference type="ChEBI" id="CHEBI:57783"/>
    </ligand>
</feature>
<protein>
    <recommendedName>
        <fullName evidence="9">1-deoxy-D-xylulose 5-phosphate reductoisomerase</fullName>
        <shortName evidence="9">DXP reductoisomerase</shortName>
        <ecNumber evidence="9">1.1.1.267</ecNumber>
    </recommendedName>
    <alternativeName>
        <fullName evidence="9">1-deoxyxylulose-5-phosphate reductoisomerase</fullName>
    </alternativeName>
    <alternativeName>
        <fullName evidence="9">2-C-methyl-D-erythritol 4-phosphate synthase</fullName>
    </alternativeName>
</protein>
<name>A0ABX6N7R1_9BURK</name>
<dbReference type="Pfam" id="PF08436">
    <property type="entry name" value="DXP_redisom_C"/>
    <property type="match status" value="1"/>
</dbReference>
<dbReference type="SUPFAM" id="SSF55347">
    <property type="entry name" value="Glyceraldehyde-3-phosphate dehydrogenase-like, C-terminal domain"/>
    <property type="match status" value="1"/>
</dbReference>
<feature type="binding site" evidence="9">
    <location>
        <position position="159"/>
    </location>
    <ligand>
        <name>1-deoxy-D-xylulose 5-phosphate</name>
        <dbReference type="ChEBI" id="CHEBI:57792"/>
    </ligand>
</feature>
<feature type="binding site" evidence="9">
    <location>
        <position position="38"/>
    </location>
    <ligand>
        <name>NADPH</name>
        <dbReference type="ChEBI" id="CHEBI:57783"/>
    </ligand>
</feature>
<comment type="catalytic activity">
    <reaction evidence="8">
        <text>2-C-methyl-D-erythritol 4-phosphate + NADP(+) = 1-deoxy-D-xylulose 5-phosphate + NADPH + H(+)</text>
        <dbReference type="Rhea" id="RHEA:13717"/>
        <dbReference type="ChEBI" id="CHEBI:15378"/>
        <dbReference type="ChEBI" id="CHEBI:57783"/>
        <dbReference type="ChEBI" id="CHEBI:57792"/>
        <dbReference type="ChEBI" id="CHEBI:58262"/>
        <dbReference type="ChEBI" id="CHEBI:58349"/>
        <dbReference type="EC" id="1.1.1.267"/>
    </reaction>
    <physiologicalReaction direction="right-to-left" evidence="8">
        <dbReference type="Rhea" id="RHEA:13719"/>
    </physiologicalReaction>
</comment>
<feature type="binding site" evidence="9">
    <location>
        <position position="234"/>
    </location>
    <ligand>
        <name>1-deoxy-D-xylulose 5-phosphate</name>
        <dbReference type="ChEBI" id="CHEBI:57792"/>
    </ligand>
</feature>
<feature type="binding site" evidence="9">
    <location>
        <position position="212"/>
    </location>
    <ligand>
        <name>1-deoxy-D-xylulose 5-phosphate</name>
        <dbReference type="ChEBI" id="CHEBI:57792"/>
    </ligand>
</feature>
<dbReference type="EC" id="1.1.1.267" evidence="9"/>
<feature type="domain" description="DXP reductoisomerase C-terminal" evidence="12">
    <location>
        <begin position="274"/>
        <end position="390"/>
    </location>
</feature>
<dbReference type="HAMAP" id="MF_00183">
    <property type="entry name" value="DXP_reductoisom"/>
    <property type="match status" value="1"/>
</dbReference>
<feature type="binding site" evidence="9">
    <location>
        <position position="15"/>
    </location>
    <ligand>
        <name>NADPH</name>
        <dbReference type="ChEBI" id="CHEBI:57783"/>
    </ligand>
</feature>
<feature type="binding site" evidence="9">
    <location>
        <position position="133"/>
    </location>
    <ligand>
        <name>NADPH</name>
        <dbReference type="ChEBI" id="CHEBI:57783"/>
    </ligand>
</feature>
<feature type="binding site" evidence="9">
    <location>
        <position position="157"/>
    </location>
    <ligand>
        <name>Mn(2+)</name>
        <dbReference type="ChEBI" id="CHEBI:29035"/>
    </ligand>
</feature>
<keyword evidence="7 9" id="KW-0414">Isoprene biosynthesis</keyword>